<reference evidence="1" key="1">
    <citation type="journal article" date="2020" name="mSystems">
        <title>Genome- and Community-Level Interaction Insights into Carbon Utilization and Element Cycling Functions of Hydrothermarchaeota in Hydrothermal Sediment.</title>
        <authorList>
            <person name="Zhou Z."/>
            <person name="Liu Y."/>
            <person name="Xu W."/>
            <person name="Pan J."/>
            <person name="Luo Z.H."/>
            <person name="Li M."/>
        </authorList>
    </citation>
    <scope>NUCLEOTIDE SEQUENCE [LARGE SCALE GENOMIC DNA]</scope>
    <source>
        <strain evidence="1">SpSt-754</strain>
    </source>
</reference>
<dbReference type="Pfam" id="PF13801">
    <property type="entry name" value="Metal_resist"/>
    <property type="match status" value="1"/>
</dbReference>
<proteinExistence type="predicted"/>
<dbReference type="EMBL" id="DTGD01000151">
    <property type="protein sequence ID" value="HGB36059.1"/>
    <property type="molecule type" value="Genomic_DNA"/>
</dbReference>
<gene>
    <name evidence="1" type="ORF">ENV38_04065</name>
</gene>
<dbReference type="InterPro" id="IPR025961">
    <property type="entry name" value="Metal_resist"/>
</dbReference>
<organism evidence="1">
    <name type="scientific">candidate division WOR-3 bacterium</name>
    <dbReference type="NCBI Taxonomy" id="2052148"/>
    <lineage>
        <taxon>Bacteria</taxon>
        <taxon>Bacteria division WOR-3</taxon>
    </lineage>
</organism>
<accession>A0A7V3NV97</accession>
<dbReference type="Gene3D" id="1.20.120.1490">
    <property type="match status" value="1"/>
</dbReference>
<dbReference type="AlphaFoldDB" id="A0A7V3NV97"/>
<protein>
    <submittedName>
        <fullName evidence="1">Periplasmic heavy metal sensor</fullName>
    </submittedName>
</protein>
<comment type="caution">
    <text evidence="1">The sequence shown here is derived from an EMBL/GenBank/DDBJ whole genome shotgun (WGS) entry which is preliminary data.</text>
</comment>
<dbReference type="InterPro" id="IPR012899">
    <property type="entry name" value="LTXXQ"/>
</dbReference>
<name>A0A7V3NV97_UNCW3</name>
<dbReference type="GO" id="GO:0042597">
    <property type="term" value="C:periplasmic space"/>
    <property type="evidence" value="ECO:0007669"/>
    <property type="project" value="InterPro"/>
</dbReference>
<sequence>MKKNTILAGFIFILTLVTTMAYAGPWGGRFYGVGPMVTNLTPEQQTRIITLQQKYLEETSPIQEQLWKKKSELKSLWVTPNPNADQVTQLQKEIITLMDQLHEKSTKLRLEILKVINP</sequence>
<evidence type="ECO:0000313" key="1">
    <source>
        <dbReference type="EMBL" id="HGB36059.1"/>
    </source>
</evidence>
<dbReference type="CDD" id="cd09916">
    <property type="entry name" value="CpxP_like"/>
    <property type="match status" value="1"/>
</dbReference>